<comment type="function">
    <text evidence="11">Plays a role in primary ciliogenesis by modulating actin polymerization.</text>
</comment>
<keyword evidence="6" id="KW-0963">Cytoplasm</keyword>
<dbReference type="Pfam" id="PF21772">
    <property type="entry name" value="CATIP_N"/>
    <property type="match status" value="1"/>
</dbReference>
<evidence type="ECO:0000256" key="10">
    <source>
        <dbReference type="ARBA" id="ARBA00023242"/>
    </source>
</evidence>
<name>A0A2U9BKQ9_SCOMX</name>
<dbReference type="PROSITE" id="PS50209">
    <property type="entry name" value="CARD"/>
    <property type="match status" value="1"/>
</dbReference>
<evidence type="ECO:0000256" key="1">
    <source>
        <dbReference type="ARBA" id="ARBA00004123"/>
    </source>
</evidence>
<dbReference type="PANTHER" id="PTHR15505">
    <property type="entry name" value="RIIA DOMAIN-CONTAINING PROTEIN 1"/>
    <property type="match status" value="1"/>
</dbReference>
<dbReference type="CDD" id="cd00032">
    <property type="entry name" value="CASc"/>
    <property type="match status" value="1"/>
</dbReference>
<dbReference type="InterPro" id="IPR001315">
    <property type="entry name" value="CARD"/>
</dbReference>
<comment type="similarity">
    <text evidence="4 14">Belongs to the peptidase C14A family.</text>
</comment>
<evidence type="ECO:0000256" key="7">
    <source>
        <dbReference type="ARBA" id="ARBA00022794"/>
    </source>
</evidence>
<dbReference type="Proteomes" id="UP000246464">
    <property type="component" value="Chromosome 7"/>
</dbReference>
<dbReference type="GO" id="GO:0005886">
    <property type="term" value="C:plasma membrane"/>
    <property type="evidence" value="ECO:0007669"/>
    <property type="project" value="UniProtKB-SubCell"/>
</dbReference>
<evidence type="ECO:0000259" key="16">
    <source>
        <dbReference type="PROSITE" id="PS50208"/>
    </source>
</evidence>
<dbReference type="InterPro" id="IPR015917">
    <property type="entry name" value="Pept_C14A"/>
</dbReference>
<dbReference type="CDD" id="cd22973">
    <property type="entry name" value="DD_CATIP"/>
    <property type="match status" value="1"/>
</dbReference>
<evidence type="ECO:0000256" key="12">
    <source>
        <dbReference type="ARBA" id="ARBA00037938"/>
    </source>
</evidence>
<dbReference type="GO" id="GO:0042981">
    <property type="term" value="P:regulation of apoptotic process"/>
    <property type="evidence" value="ECO:0007669"/>
    <property type="project" value="InterPro"/>
</dbReference>
<feature type="domain" description="Caspase family p20" evidence="16">
    <location>
        <begin position="132"/>
        <end position="278"/>
    </location>
</feature>
<comment type="subcellular location">
    <subcellularLocation>
        <location evidence="2">Cell membrane</location>
    </subcellularLocation>
    <subcellularLocation>
        <location evidence="3">Cytoplasm</location>
        <location evidence="3">Cytoskeleton</location>
    </subcellularLocation>
    <subcellularLocation>
        <location evidence="1">Nucleus</location>
    </subcellularLocation>
</comment>
<dbReference type="GO" id="GO:0006508">
    <property type="term" value="P:proteolysis"/>
    <property type="evidence" value="ECO:0007669"/>
    <property type="project" value="InterPro"/>
</dbReference>
<dbReference type="InterPro" id="IPR033139">
    <property type="entry name" value="Caspase_cys_AS"/>
</dbReference>
<evidence type="ECO:0000256" key="13">
    <source>
        <dbReference type="ARBA" id="ARBA00039249"/>
    </source>
</evidence>
<reference evidence="18 19" key="1">
    <citation type="submission" date="2017-12" db="EMBL/GenBank/DDBJ databases">
        <title>Integrating genomic resources of turbot (Scophthalmus maximus) in depth evaluation of genetic and physical mapping variation across individuals.</title>
        <authorList>
            <person name="Martinez P."/>
        </authorList>
    </citation>
    <scope>NUCLEOTIDE SEQUENCE [LARGE SCALE GENOMIC DNA]</scope>
</reference>
<evidence type="ECO:0000256" key="2">
    <source>
        <dbReference type="ARBA" id="ARBA00004236"/>
    </source>
</evidence>
<dbReference type="PANTHER" id="PTHR15505:SF3">
    <property type="entry name" value="CILIOGENESIS-ASSOCIATED TTC17-INTERACTING PROTEIN"/>
    <property type="match status" value="1"/>
</dbReference>
<dbReference type="InterPro" id="IPR011029">
    <property type="entry name" value="DEATH-like_dom_sf"/>
</dbReference>
<keyword evidence="10" id="KW-0539">Nucleus</keyword>
<dbReference type="InterPro" id="IPR002138">
    <property type="entry name" value="Pept_C14_p10"/>
</dbReference>
<dbReference type="InterPro" id="IPR047501">
    <property type="entry name" value="DD_CATIP"/>
</dbReference>
<feature type="domain" description="Caspase family p10" evidence="15">
    <location>
        <begin position="295"/>
        <end position="376"/>
    </location>
</feature>
<keyword evidence="5" id="KW-1003">Cell membrane</keyword>
<dbReference type="SUPFAM" id="SSF52129">
    <property type="entry name" value="Caspase-like"/>
    <property type="match status" value="1"/>
</dbReference>
<evidence type="ECO:0000256" key="4">
    <source>
        <dbReference type="ARBA" id="ARBA00010134"/>
    </source>
</evidence>
<dbReference type="Pfam" id="PF00656">
    <property type="entry name" value="Peptidase_C14"/>
    <property type="match status" value="2"/>
</dbReference>
<evidence type="ECO:0000256" key="8">
    <source>
        <dbReference type="ARBA" id="ARBA00023136"/>
    </source>
</evidence>
<evidence type="ECO:0000256" key="3">
    <source>
        <dbReference type="ARBA" id="ARBA00004245"/>
    </source>
</evidence>
<dbReference type="GO" id="GO:0044782">
    <property type="term" value="P:cilium organization"/>
    <property type="evidence" value="ECO:0007669"/>
    <property type="project" value="TreeGrafter"/>
</dbReference>
<accession>A0A2U9BKQ9</accession>
<protein>
    <recommendedName>
        <fullName evidence="13">Ciliogenesis-associated TTC17-interacting protein</fullName>
    </recommendedName>
</protein>
<dbReference type="GO" id="GO:0004197">
    <property type="term" value="F:cysteine-type endopeptidase activity"/>
    <property type="evidence" value="ECO:0007669"/>
    <property type="project" value="InterPro"/>
</dbReference>
<dbReference type="GO" id="GO:0030041">
    <property type="term" value="P:actin filament polymerization"/>
    <property type="evidence" value="ECO:0007669"/>
    <property type="project" value="TreeGrafter"/>
</dbReference>
<evidence type="ECO:0000256" key="6">
    <source>
        <dbReference type="ARBA" id="ARBA00022490"/>
    </source>
</evidence>
<evidence type="ECO:0000256" key="14">
    <source>
        <dbReference type="RuleBase" id="RU003971"/>
    </source>
</evidence>
<dbReference type="Gene3D" id="3.40.50.1460">
    <property type="match status" value="1"/>
</dbReference>
<dbReference type="SUPFAM" id="SSF47391">
    <property type="entry name" value="Dimerization-anchoring domain of cAMP-dependent PK regulatory subunit"/>
    <property type="match status" value="1"/>
</dbReference>
<dbReference type="PRINTS" id="PR00376">
    <property type="entry name" value="IL1BCENZYME"/>
</dbReference>
<dbReference type="PROSITE" id="PS50207">
    <property type="entry name" value="CASPASE_P10"/>
    <property type="match status" value="1"/>
</dbReference>
<dbReference type="STRING" id="52904.ENSSMAP00000020628"/>
<evidence type="ECO:0000313" key="18">
    <source>
        <dbReference type="EMBL" id="AWP04521.1"/>
    </source>
</evidence>
<dbReference type="InterPro" id="IPR001309">
    <property type="entry name" value="Pept_C14_p20"/>
</dbReference>
<dbReference type="AlphaFoldDB" id="A0A2U9BKQ9"/>
<dbReference type="PROSITE" id="PS50208">
    <property type="entry name" value="CASPASE_P20"/>
    <property type="match status" value="1"/>
</dbReference>
<dbReference type="InterPro" id="IPR048777">
    <property type="entry name" value="CATIP_N"/>
</dbReference>
<evidence type="ECO:0000259" key="17">
    <source>
        <dbReference type="PROSITE" id="PS50209"/>
    </source>
</evidence>
<sequence length="732" mass="81991">MSARDALRRHKTAIQASLCGDYRLILNKVLEKDLITAREYTNLKSINQVDVEGHVVELVDKLMNKSEDTCQQFLNLLQTDEDIGTTYPELRSMQLSDARPLPEPVQECALDLLSPESKRPRKEDHYRMDSQPVGLCVIINNENFVNGEVRRGTNKDAQCLAEVFSWLRFRVLMCKDQTQDQMERTLDCFASLSDHSQPQEFDVKEWLGAGFGDPQQAPRHGDAFICCILSHGARGVVFGTDWKPLAINQITRTFKTTDQSALVGKPKVFLIQACQGGTLQRGVFLKDLESDDAFIPEAADILVAIATVKDHASVRHRIDGTWFVQSVCQQLKEGCPRREDIITILHRVNDDVSKKEGSGQPGAVKQMPEAYLPNMTDVPQEDETSAGAVAGIGGPGPGEDPKASDEAIAFMSSIEPAGMLKCVFPDSLVTASECGRELGKFSVTVEFACRLQQPCILLHAQSQGVIDDAPCGTTVTAYLSTNLEVLEEDYREYVKLEGHGLEKRCHMVQHKGKLVINKVTTVGEEVTKESVSYPTSVLRGLVTEGSILLLMRLINLRKKVPEHMTFISFDQRLNMIQTTFSELGLKQLDVGGETVEVFGMERTVHSVEDSPTTWQCYFLDDGHLASRVQVGSPVTMRLLRLPSQPEQGFEKIPLVWEDDMQMHSQFLDRKDELKADHTSYLKQNPDIRALISDFLQFLLLRKPDDVFQFARDYFLPFASHRPPESTLKASSL</sequence>
<keyword evidence="9" id="KW-0206">Cytoskeleton</keyword>
<evidence type="ECO:0000313" key="19">
    <source>
        <dbReference type="Proteomes" id="UP000246464"/>
    </source>
</evidence>
<dbReference type="SMART" id="SM00115">
    <property type="entry name" value="CASc"/>
    <property type="match status" value="1"/>
</dbReference>
<dbReference type="InterPro" id="IPR011600">
    <property type="entry name" value="Pept_C14_caspase"/>
</dbReference>
<dbReference type="GO" id="GO:0005634">
    <property type="term" value="C:nucleus"/>
    <property type="evidence" value="ECO:0007669"/>
    <property type="project" value="UniProtKB-SubCell"/>
</dbReference>
<keyword evidence="19" id="KW-1185">Reference proteome</keyword>
<dbReference type="PROSITE" id="PS01122">
    <property type="entry name" value="CASPASE_CYS"/>
    <property type="match status" value="1"/>
</dbReference>
<dbReference type="EMBL" id="CP026249">
    <property type="protein sequence ID" value="AWP04521.1"/>
    <property type="molecule type" value="Genomic_DNA"/>
</dbReference>
<keyword evidence="8" id="KW-0472">Membrane</keyword>
<organism evidence="18 19">
    <name type="scientific">Scophthalmus maximus</name>
    <name type="common">Turbot</name>
    <name type="synonym">Psetta maxima</name>
    <dbReference type="NCBI Taxonomy" id="52904"/>
    <lineage>
        <taxon>Eukaryota</taxon>
        <taxon>Metazoa</taxon>
        <taxon>Chordata</taxon>
        <taxon>Craniata</taxon>
        <taxon>Vertebrata</taxon>
        <taxon>Euteleostomi</taxon>
        <taxon>Actinopterygii</taxon>
        <taxon>Neopterygii</taxon>
        <taxon>Teleostei</taxon>
        <taxon>Neoteleostei</taxon>
        <taxon>Acanthomorphata</taxon>
        <taxon>Carangaria</taxon>
        <taxon>Pleuronectiformes</taxon>
        <taxon>Pleuronectoidei</taxon>
        <taxon>Scophthalmidae</taxon>
        <taxon>Scophthalmus</taxon>
    </lineage>
</organism>
<keyword evidence="7" id="KW-0970">Cilium biogenesis/degradation</keyword>
<evidence type="ECO:0000256" key="11">
    <source>
        <dbReference type="ARBA" id="ARBA00037538"/>
    </source>
</evidence>
<dbReference type="InterPro" id="IPR029030">
    <property type="entry name" value="Caspase-like_dom_sf"/>
</dbReference>
<evidence type="ECO:0000256" key="9">
    <source>
        <dbReference type="ARBA" id="ARBA00023212"/>
    </source>
</evidence>
<dbReference type="GO" id="GO:0005856">
    <property type="term" value="C:cytoskeleton"/>
    <property type="evidence" value="ECO:0007669"/>
    <property type="project" value="UniProtKB-SubCell"/>
</dbReference>
<comment type="similarity">
    <text evidence="12">Belongs to the CATIP family.</text>
</comment>
<dbReference type="Gene3D" id="1.10.533.10">
    <property type="entry name" value="Death Domain, Fas"/>
    <property type="match status" value="1"/>
</dbReference>
<proteinExistence type="inferred from homology"/>
<evidence type="ECO:0000256" key="5">
    <source>
        <dbReference type="ARBA" id="ARBA00022475"/>
    </source>
</evidence>
<dbReference type="SUPFAM" id="SSF47986">
    <property type="entry name" value="DEATH domain"/>
    <property type="match status" value="1"/>
</dbReference>
<evidence type="ECO:0000259" key="15">
    <source>
        <dbReference type="PROSITE" id="PS50207"/>
    </source>
</evidence>
<feature type="domain" description="CARD" evidence="17">
    <location>
        <begin position="1"/>
        <end position="78"/>
    </location>
</feature>
<gene>
    <name evidence="18" type="ORF">SMAX5B_005886</name>
</gene>